<accession>A0A9P6THB6</accession>
<dbReference type="AlphaFoldDB" id="A0A9P6THB6"/>
<protein>
    <submittedName>
        <fullName evidence="1">Uncharacterized protein</fullName>
    </submittedName>
</protein>
<sequence length="154" mass="17181">MKKVAYRVRINMQMERVVRRRPVRIVRVRLATNSKVNSLGFTCPQFHLKTTTLNPLQASTTTLNLFTTLLFPLTNHLSAELLRLVEAILPNAALVNARNCQVTEWDSVLVPSVSLAFPPSEVSSKASVVVCEVLEQSAKEEGDTVEVFDNEEEG</sequence>
<proteinExistence type="predicted"/>
<dbReference type="EMBL" id="MU167210">
    <property type="protein sequence ID" value="KAG0151914.1"/>
    <property type="molecule type" value="Genomic_DNA"/>
</dbReference>
<organism evidence="1 2">
    <name type="scientific">Cronartium quercuum f. sp. fusiforme G11</name>
    <dbReference type="NCBI Taxonomy" id="708437"/>
    <lineage>
        <taxon>Eukaryota</taxon>
        <taxon>Fungi</taxon>
        <taxon>Dikarya</taxon>
        <taxon>Basidiomycota</taxon>
        <taxon>Pucciniomycotina</taxon>
        <taxon>Pucciniomycetes</taxon>
        <taxon>Pucciniales</taxon>
        <taxon>Coleosporiaceae</taxon>
        <taxon>Cronartium</taxon>
    </lineage>
</organism>
<dbReference type="Proteomes" id="UP000886653">
    <property type="component" value="Unassembled WGS sequence"/>
</dbReference>
<keyword evidence="2" id="KW-1185">Reference proteome</keyword>
<comment type="caution">
    <text evidence="1">The sequence shown here is derived from an EMBL/GenBank/DDBJ whole genome shotgun (WGS) entry which is preliminary data.</text>
</comment>
<gene>
    <name evidence="1" type="ORF">CROQUDRAFT_86122</name>
</gene>
<evidence type="ECO:0000313" key="1">
    <source>
        <dbReference type="EMBL" id="KAG0151914.1"/>
    </source>
</evidence>
<reference evidence="1" key="1">
    <citation type="submission" date="2013-11" db="EMBL/GenBank/DDBJ databases">
        <title>Genome sequence of the fusiform rust pathogen reveals effectors for host alternation and coevolution with pine.</title>
        <authorList>
            <consortium name="DOE Joint Genome Institute"/>
            <person name="Smith K."/>
            <person name="Pendleton A."/>
            <person name="Kubisiak T."/>
            <person name="Anderson C."/>
            <person name="Salamov A."/>
            <person name="Aerts A."/>
            <person name="Riley R."/>
            <person name="Clum A."/>
            <person name="Lindquist E."/>
            <person name="Ence D."/>
            <person name="Campbell M."/>
            <person name="Kronenberg Z."/>
            <person name="Feau N."/>
            <person name="Dhillon B."/>
            <person name="Hamelin R."/>
            <person name="Burleigh J."/>
            <person name="Smith J."/>
            <person name="Yandell M."/>
            <person name="Nelson C."/>
            <person name="Grigoriev I."/>
            <person name="Davis J."/>
        </authorList>
    </citation>
    <scope>NUCLEOTIDE SEQUENCE</scope>
    <source>
        <strain evidence="1">G11</strain>
    </source>
</reference>
<evidence type="ECO:0000313" key="2">
    <source>
        <dbReference type="Proteomes" id="UP000886653"/>
    </source>
</evidence>
<name>A0A9P6THB6_9BASI</name>